<dbReference type="EMBL" id="JAVKGT010000011">
    <property type="protein sequence ID" value="MDR5711599.1"/>
    <property type="molecule type" value="Genomic_DNA"/>
</dbReference>
<dbReference type="InterPro" id="IPR012675">
    <property type="entry name" value="Beta-grasp_dom_sf"/>
</dbReference>
<dbReference type="InterPro" id="IPR016155">
    <property type="entry name" value="Mopterin_synth/thiamin_S_b"/>
</dbReference>
<evidence type="ECO:0000313" key="1">
    <source>
        <dbReference type="EMBL" id="MDR5711599.1"/>
    </source>
</evidence>
<sequence length="114" mass="11634">MSTPVPTPTAGPAAEAATVLVRFYAGAAEAAGAQELRLSLVQDPQSLAQFLESLPARAREASGAETAQQDDAGPDLARVCSRSSFLINGTQAKPDSALLRAGDQLDVLPPFAGG</sequence>
<name>A0ABU1FSH4_9MICC</name>
<protein>
    <submittedName>
        <fullName evidence="1">MoaD/ThiS family protein</fullName>
    </submittedName>
</protein>
<dbReference type="InterPro" id="IPR003749">
    <property type="entry name" value="ThiS/MoaD-like"/>
</dbReference>
<dbReference type="Gene3D" id="3.10.20.30">
    <property type="match status" value="1"/>
</dbReference>
<dbReference type="RefSeq" id="WP_310536982.1">
    <property type="nucleotide sequence ID" value="NZ_BAAAOC010000009.1"/>
</dbReference>
<keyword evidence="2" id="KW-1185">Reference proteome</keyword>
<reference evidence="2" key="1">
    <citation type="submission" date="2023-07" db="EMBL/GenBank/DDBJ databases">
        <title>Description of three actinobacteria isolated from air of manufacturing shop in a pharmaceutical factory.</title>
        <authorList>
            <person name="Zhang D.-F."/>
        </authorList>
    </citation>
    <scope>NUCLEOTIDE SEQUENCE [LARGE SCALE GENOMIC DNA]</scope>
    <source>
        <strain evidence="2">CCTCC AB 207010</strain>
    </source>
</reference>
<dbReference type="Proteomes" id="UP001260872">
    <property type="component" value="Unassembled WGS sequence"/>
</dbReference>
<organism evidence="1 2">
    <name type="scientific">Nesterenkonia flava</name>
    <dbReference type="NCBI Taxonomy" id="469799"/>
    <lineage>
        <taxon>Bacteria</taxon>
        <taxon>Bacillati</taxon>
        <taxon>Actinomycetota</taxon>
        <taxon>Actinomycetes</taxon>
        <taxon>Micrococcales</taxon>
        <taxon>Micrococcaceae</taxon>
        <taxon>Nesterenkonia</taxon>
    </lineage>
</organism>
<comment type="caution">
    <text evidence="1">The sequence shown here is derived from an EMBL/GenBank/DDBJ whole genome shotgun (WGS) entry which is preliminary data.</text>
</comment>
<dbReference type="SUPFAM" id="SSF54285">
    <property type="entry name" value="MoaD/ThiS"/>
    <property type="match status" value="1"/>
</dbReference>
<gene>
    <name evidence="1" type="ORF">RH857_05560</name>
</gene>
<dbReference type="CDD" id="cd17040">
    <property type="entry name" value="Ubl_MoaD_like"/>
    <property type="match status" value="1"/>
</dbReference>
<accession>A0ABU1FSH4</accession>
<dbReference type="Pfam" id="PF02597">
    <property type="entry name" value="ThiS"/>
    <property type="match status" value="1"/>
</dbReference>
<evidence type="ECO:0000313" key="2">
    <source>
        <dbReference type="Proteomes" id="UP001260872"/>
    </source>
</evidence>
<proteinExistence type="predicted"/>